<dbReference type="STRING" id="797515.HMPREF9103_00617"/>
<reference evidence="2 3" key="1">
    <citation type="submission" date="2011-09" db="EMBL/GenBank/DDBJ databases">
        <authorList>
            <person name="Weinstock G."/>
            <person name="Sodergren E."/>
            <person name="Clifton S."/>
            <person name="Fulton L."/>
            <person name="Fulton B."/>
            <person name="Courtney L."/>
            <person name="Fronick C."/>
            <person name="Harrison M."/>
            <person name="Strong C."/>
            <person name="Farmer C."/>
            <person name="Delahaunty K."/>
            <person name="Markovic C."/>
            <person name="Hall O."/>
            <person name="Minx P."/>
            <person name="Tomlinson C."/>
            <person name="Mitreva M."/>
            <person name="Hou S."/>
            <person name="Chen J."/>
            <person name="Wollam A."/>
            <person name="Pepin K.H."/>
            <person name="Johnson M."/>
            <person name="Bhonagiri V."/>
            <person name="Zhang X."/>
            <person name="Suruliraj S."/>
            <person name="Warren W."/>
            <person name="Chinwalla A."/>
            <person name="Mardis E.R."/>
            <person name="Wilson R.K."/>
        </authorList>
    </citation>
    <scope>NUCLEOTIDE SEQUENCE [LARGE SCALE GENOMIC DNA]</scope>
    <source>
        <strain evidence="2 3">F0439</strain>
    </source>
</reference>
<keyword evidence="3" id="KW-1185">Reference proteome</keyword>
<dbReference type="Proteomes" id="UP000004625">
    <property type="component" value="Unassembled WGS sequence"/>
</dbReference>
<evidence type="ECO:0000256" key="1">
    <source>
        <dbReference type="SAM" id="MobiDB-lite"/>
    </source>
</evidence>
<dbReference type="HOGENOM" id="CLU_3271952_0_0_9"/>
<dbReference type="AlphaFoldDB" id="G9ZLL9"/>
<proteinExistence type="predicted"/>
<organism evidence="2 3">
    <name type="scientific">Lentilactobacillus parafarraginis F0439</name>
    <dbReference type="NCBI Taxonomy" id="797515"/>
    <lineage>
        <taxon>Bacteria</taxon>
        <taxon>Bacillati</taxon>
        <taxon>Bacillota</taxon>
        <taxon>Bacilli</taxon>
        <taxon>Lactobacillales</taxon>
        <taxon>Lactobacillaceae</taxon>
        <taxon>Lentilactobacillus</taxon>
    </lineage>
</organism>
<name>G9ZLL9_9LACO</name>
<sequence>MQKRADHQYLSPNHNHSKNRNNRAVSCYLVETCEKGLATAI</sequence>
<dbReference type="EMBL" id="AGEY01000028">
    <property type="protein sequence ID" value="EHM00249.1"/>
    <property type="molecule type" value="Genomic_DNA"/>
</dbReference>
<gene>
    <name evidence="2" type="ORF">HMPREF9103_00617</name>
</gene>
<protein>
    <submittedName>
        <fullName evidence="2">Uncharacterized protein</fullName>
    </submittedName>
</protein>
<evidence type="ECO:0000313" key="3">
    <source>
        <dbReference type="Proteomes" id="UP000004625"/>
    </source>
</evidence>
<accession>G9ZLL9</accession>
<feature type="region of interest" description="Disordered" evidence="1">
    <location>
        <begin position="1"/>
        <end position="21"/>
    </location>
</feature>
<comment type="caution">
    <text evidence="2">The sequence shown here is derived from an EMBL/GenBank/DDBJ whole genome shotgun (WGS) entry which is preliminary data.</text>
</comment>
<evidence type="ECO:0000313" key="2">
    <source>
        <dbReference type="EMBL" id="EHM00249.1"/>
    </source>
</evidence>